<dbReference type="PANTHER" id="PTHR43736">
    <property type="entry name" value="ADP-RIBOSE PYROPHOSPHATASE"/>
    <property type="match status" value="1"/>
</dbReference>
<feature type="compositionally biased region" description="Basic and acidic residues" evidence="5">
    <location>
        <begin position="186"/>
        <end position="197"/>
    </location>
</feature>
<dbReference type="InterPro" id="IPR020084">
    <property type="entry name" value="NUDIX_hydrolase_CS"/>
</dbReference>
<sequence length="236" mass="26975">MLDREGFRPNVGIILINARNEVFWGKRIGEHSWQFPQGGIKYGETPEQAMYRELQEEVGLLPEHVRIVGRTRDWLRYEVPDKFIRREIRGHYKGQKQIWFLLRMVCRDCDIHLRATDHPEFDAWRWSQYWVPLDAVIEFKRDVYQMALTELSRFLNRGRAPLSPYGTHGHHGFPGNHGHPGHNGHHGGESRHGDAPRPEQPVAVSGAVPETAATAIQEAVPASPASPAPTQRSSDD</sequence>
<comment type="cofactor">
    <cofactor evidence="2">
        <name>Mg(2+)</name>
        <dbReference type="ChEBI" id="CHEBI:18420"/>
    </cofactor>
</comment>
<organism evidence="8 10">
    <name type="scientific">Cupriavidus campinensis</name>
    <dbReference type="NCBI Taxonomy" id="151783"/>
    <lineage>
        <taxon>Bacteria</taxon>
        <taxon>Pseudomonadati</taxon>
        <taxon>Pseudomonadota</taxon>
        <taxon>Betaproteobacteria</taxon>
        <taxon>Burkholderiales</taxon>
        <taxon>Burkholderiaceae</taxon>
        <taxon>Cupriavidus</taxon>
    </lineage>
</organism>
<dbReference type="GO" id="GO:0016462">
    <property type="term" value="F:pyrophosphatase activity"/>
    <property type="evidence" value="ECO:0007669"/>
    <property type="project" value="UniProtKB-ARBA"/>
</dbReference>
<gene>
    <name evidence="4" type="primary">rppH</name>
    <name evidence="4" type="synonym">nudH</name>
    <name evidence="7" type="ORF">FGG12_22850</name>
    <name evidence="8" type="ORF">M5D45_14560</name>
</gene>
<dbReference type="SUPFAM" id="SSF55811">
    <property type="entry name" value="Nudix"/>
    <property type="match status" value="1"/>
</dbReference>
<feature type="region of interest" description="Disordered" evidence="5">
    <location>
        <begin position="165"/>
        <end position="236"/>
    </location>
</feature>
<keyword evidence="3 4" id="KW-0378">Hydrolase</keyword>
<evidence type="ECO:0000313" key="10">
    <source>
        <dbReference type="Proteomes" id="UP001056132"/>
    </source>
</evidence>
<comment type="function">
    <text evidence="4">Accelerates the degradation of transcripts by removing pyrophosphate from the 5'-end of triphosphorylated RNA, leading to a more labile monophosphorylated state that can stimulate subsequent ribonuclease cleavage.</text>
</comment>
<evidence type="ECO:0000256" key="2">
    <source>
        <dbReference type="ARBA" id="ARBA00001946"/>
    </source>
</evidence>
<dbReference type="InterPro" id="IPR015797">
    <property type="entry name" value="NUDIX_hydrolase-like_dom_sf"/>
</dbReference>
<dbReference type="Pfam" id="PF00293">
    <property type="entry name" value="NUDIX"/>
    <property type="match status" value="1"/>
</dbReference>
<dbReference type="PANTHER" id="PTHR43736:SF1">
    <property type="entry name" value="DIHYDRONEOPTERIN TRIPHOSPHATE DIPHOSPHATASE"/>
    <property type="match status" value="1"/>
</dbReference>
<reference evidence="8" key="3">
    <citation type="submission" date="2022-05" db="EMBL/GenBank/DDBJ databases">
        <authorList>
            <person name="Kunte H.-J."/>
        </authorList>
    </citation>
    <scope>NUCLEOTIDE SEQUENCE</scope>
    <source>
        <strain evidence="8">G5</strain>
    </source>
</reference>
<dbReference type="KEGG" id="ccam:M5D45_14560"/>
<evidence type="ECO:0000256" key="1">
    <source>
        <dbReference type="ARBA" id="ARBA00001936"/>
    </source>
</evidence>
<dbReference type="PROSITE" id="PS00893">
    <property type="entry name" value="NUDIX_BOX"/>
    <property type="match status" value="1"/>
</dbReference>
<dbReference type="EMBL" id="CP097330">
    <property type="protein sequence ID" value="URF03718.1"/>
    <property type="molecule type" value="Genomic_DNA"/>
</dbReference>
<name>A0AAE9L1C3_9BURK</name>
<dbReference type="RefSeq" id="WP_144201302.1">
    <property type="nucleotide sequence ID" value="NZ_CAJPVH010000024.1"/>
</dbReference>
<dbReference type="Proteomes" id="UP000318943">
    <property type="component" value="Unassembled WGS sequence"/>
</dbReference>
<dbReference type="NCBIfam" id="NF001937">
    <property type="entry name" value="PRK00714.1-4"/>
    <property type="match status" value="1"/>
</dbReference>
<dbReference type="AlphaFoldDB" id="A0AAE9L1C3"/>
<feature type="domain" description="Nudix hydrolase" evidence="6">
    <location>
        <begin position="6"/>
        <end position="149"/>
    </location>
</feature>
<keyword evidence="9" id="KW-1185">Reference proteome</keyword>
<feature type="short sequence motif" description="Nudix box" evidence="4">
    <location>
        <begin position="38"/>
        <end position="59"/>
    </location>
</feature>
<protein>
    <recommendedName>
        <fullName evidence="4">RNA pyrophosphohydrolase</fullName>
        <ecNumber evidence="4">3.6.1.-</ecNumber>
    </recommendedName>
    <alternativeName>
        <fullName evidence="4">(Di)nucleoside polyphosphate hydrolase</fullName>
    </alternativeName>
</protein>
<dbReference type="InterPro" id="IPR020476">
    <property type="entry name" value="Nudix_hydrolase"/>
</dbReference>
<evidence type="ECO:0000259" key="6">
    <source>
        <dbReference type="PROSITE" id="PS51462"/>
    </source>
</evidence>
<dbReference type="CDD" id="cd03671">
    <property type="entry name" value="NUDIX_Ap4A_hydrolase_plant_like"/>
    <property type="match status" value="1"/>
</dbReference>
<dbReference type="PROSITE" id="PS51462">
    <property type="entry name" value="NUDIX"/>
    <property type="match status" value="1"/>
</dbReference>
<feature type="compositionally biased region" description="Low complexity" evidence="5">
    <location>
        <begin position="219"/>
        <end position="236"/>
    </location>
</feature>
<reference evidence="8" key="2">
    <citation type="journal article" date="2022" name="Microbiol. Resour. Announc.">
        <title>Genome Sequence of Cupriavidus campinensis Strain G5, a Member of a Bacterial Consortium Capable of Polyethylene Degradation.</title>
        <authorList>
            <person name="Schneider B."/>
            <person name="Pfeiffer F."/>
            <person name="Dyall-Smith M."/>
            <person name="Kunte H.J."/>
        </authorList>
    </citation>
    <scope>NUCLEOTIDE SEQUENCE</scope>
    <source>
        <strain evidence="8">G5</strain>
    </source>
</reference>
<evidence type="ECO:0000256" key="4">
    <source>
        <dbReference type="HAMAP-Rule" id="MF_00298"/>
    </source>
</evidence>
<dbReference type="NCBIfam" id="NF001938">
    <property type="entry name" value="PRK00714.1-5"/>
    <property type="match status" value="1"/>
</dbReference>
<comment type="similarity">
    <text evidence="4">Belongs to the Nudix hydrolase family. RppH subfamily.</text>
</comment>
<dbReference type="InterPro" id="IPR000086">
    <property type="entry name" value="NUDIX_hydrolase_dom"/>
</dbReference>
<dbReference type="Gene3D" id="3.90.79.10">
    <property type="entry name" value="Nucleoside Triphosphate Pyrophosphohydrolase"/>
    <property type="match status" value="1"/>
</dbReference>
<evidence type="ECO:0000313" key="9">
    <source>
        <dbReference type="Proteomes" id="UP000318943"/>
    </source>
</evidence>
<dbReference type="HAMAP" id="MF_00298">
    <property type="entry name" value="Nudix_RppH"/>
    <property type="match status" value="1"/>
</dbReference>
<evidence type="ECO:0000256" key="3">
    <source>
        <dbReference type="ARBA" id="ARBA00022801"/>
    </source>
</evidence>
<evidence type="ECO:0000313" key="7">
    <source>
        <dbReference type="EMBL" id="TSP10339.1"/>
    </source>
</evidence>
<comment type="cofactor">
    <cofactor evidence="4">
        <name>a divalent metal cation</name>
        <dbReference type="ChEBI" id="CHEBI:60240"/>
    </cofactor>
</comment>
<dbReference type="EMBL" id="VCIZ01000016">
    <property type="protein sequence ID" value="TSP10339.1"/>
    <property type="molecule type" value="Genomic_DNA"/>
</dbReference>
<evidence type="ECO:0000313" key="8">
    <source>
        <dbReference type="EMBL" id="URF03718.1"/>
    </source>
</evidence>
<dbReference type="EC" id="3.6.1.-" evidence="4"/>
<dbReference type="PRINTS" id="PR00502">
    <property type="entry name" value="NUDIXFAMILY"/>
</dbReference>
<dbReference type="InterPro" id="IPR022927">
    <property type="entry name" value="RppH"/>
</dbReference>
<dbReference type="NCBIfam" id="NF001935">
    <property type="entry name" value="PRK00714.1-2"/>
    <property type="match status" value="1"/>
</dbReference>
<accession>A0AAE9L1C3</accession>
<dbReference type="Proteomes" id="UP001056132">
    <property type="component" value="Chromosome 1"/>
</dbReference>
<comment type="cofactor">
    <cofactor evidence="1">
        <name>Mn(2+)</name>
        <dbReference type="ChEBI" id="CHEBI:29035"/>
    </cofactor>
</comment>
<proteinExistence type="inferred from homology"/>
<reference evidence="7 9" key="1">
    <citation type="submission" date="2019-05" db="EMBL/GenBank/DDBJ databases">
        <title>Whole genome sequence analysis of Cupriavidus campinensis S14E4C strain.</title>
        <authorList>
            <person name="Abbaszade G."/>
            <person name="Szabo A."/>
            <person name="Toumi M."/>
            <person name="Toth E."/>
        </authorList>
    </citation>
    <scope>NUCLEOTIDE SEQUENCE [LARGE SCALE GENOMIC DNA]</scope>
    <source>
        <strain evidence="7 9">S14E4C</strain>
    </source>
</reference>
<evidence type="ECO:0000256" key="5">
    <source>
        <dbReference type="SAM" id="MobiDB-lite"/>
    </source>
</evidence>